<proteinExistence type="predicted"/>
<accession>A0A8S5RCL8</accession>
<protein>
    <submittedName>
        <fullName evidence="1">Uncharacterized protein</fullName>
    </submittedName>
</protein>
<dbReference type="EMBL" id="BK059093">
    <property type="protein sequence ID" value="DAE29120.1"/>
    <property type="molecule type" value="Genomic_DNA"/>
</dbReference>
<evidence type="ECO:0000313" key="1">
    <source>
        <dbReference type="EMBL" id="DAE29120.1"/>
    </source>
</evidence>
<sequence>MNLILLQYHRVYSVLLCLMHIVDSLKEITMIIG</sequence>
<name>A0A8S5RCL8_9VIRU</name>
<organism evidence="1">
    <name type="scientific">virus sp. ctx9V1</name>
    <dbReference type="NCBI Taxonomy" id="2828001"/>
    <lineage>
        <taxon>Viruses</taxon>
    </lineage>
</organism>
<reference evidence="1" key="1">
    <citation type="journal article" date="2021" name="Proc. Natl. Acad. Sci. U.S.A.">
        <title>A Catalog of Tens of Thousands of Viruses from Human Metagenomes Reveals Hidden Associations with Chronic Diseases.</title>
        <authorList>
            <person name="Tisza M.J."/>
            <person name="Buck C.B."/>
        </authorList>
    </citation>
    <scope>NUCLEOTIDE SEQUENCE</scope>
    <source>
        <strain evidence="1">Ctx9V1</strain>
    </source>
</reference>